<name>A0A0R3QII8_9BILA</name>
<reference evidence="1" key="1">
    <citation type="submission" date="2017-02" db="UniProtKB">
        <authorList>
            <consortium name="WormBaseParasite"/>
        </authorList>
    </citation>
    <scope>IDENTIFICATION</scope>
</reference>
<organism evidence="1">
    <name type="scientific">Brugia timori</name>
    <dbReference type="NCBI Taxonomy" id="42155"/>
    <lineage>
        <taxon>Eukaryota</taxon>
        <taxon>Metazoa</taxon>
        <taxon>Ecdysozoa</taxon>
        <taxon>Nematoda</taxon>
        <taxon>Chromadorea</taxon>
        <taxon>Rhabditida</taxon>
        <taxon>Spirurina</taxon>
        <taxon>Spiruromorpha</taxon>
        <taxon>Filarioidea</taxon>
        <taxon>Onchocercidae</taxon>
        <taxon>Brugia</taxon>
    </lineage>
</organism>
<sequence>LVLIRSFLTAQLHTLYKWYLYCLYDASYRFMLLFAVSNLIWLSTKIFDFSDEELIQAEDKLEESKQLAEQAMYNLLSNDVCGNIFSRIHFYEILLFEIFIVKKGKNLSYIDIFVYSFLTKCGMYSDLG</sequence>
<accession>A0A0R3QII8</accession>
<evidence type="ECO:0000313" key="1">
    <source>
        <dbReference type="WBParaSite" id="BTMF_0000622501-mRNA-1"/>
    </source>
</evidence>
<dbReference type="AlphaFoldDB" id="A0A0R3QII8"/>
<proteinExistence type="predicted"/>
<dbReference type="WBParaSite" id="BTMF_0000622501-mRNA-1">
    <property type="protein sequence ID" value="BTMF_0000622501-mRNA-1"/>
    <property type="gene ID" value="BTMF_0000622501"/>
</dbReference>
<protein>
    <submittedName>
        <fullName evidence="1">XK-related protein</fullName>
    </submittedName>
</protein>